<gene>
    <name evidence="4" type="ORF">H4Q32_018829</name>
</gene>
<accession>A0ABQ8LD97</accession>
<evidence type="ECO:0000259" key="3">
    <source>
        <dbReference type="Pfam" id="PF01562"/>
    </source>
</evidence>
<keyword evidence="4" id="KW-0378">Hydrolase</keyword>
<evidence type="ECO:0000313" key="5">
    <source>
        <dbReference type="Proteomes" id="UP000830375"/>
    </source>
</evidence>
<protein>
    <submittedName>
        <fullName evidence="4">A disintegrin and metalloproteinase with thrombospondin motifs 20</fullName>
    </submittedName>
</protein>
<dbReference type="Pfam" id="PF01562">
    <property type="entry name" value="Pep_M12B_propep"/>
    <property type="match status" value="1"/>
</dbReference>
<feature type="chain" id="PRO_5046654072" evidence="2">
    <location>
        <begin position="25"/>
        <end position="238"/>
    </location>
</feature>
<evidence type="ECO:0000256" key="2">
    <source>
        <dbReference type="SAM" id="SignalP"/>
    </source>
</evidence>
<dbReference type="Proteomes" id="UP000830375">
    <property type="component" value="Unassembled WGS sequence"/>
</dbReference>
<keyword evidence="1" id="KW-1015">Disulfide bond</keyword>
<organism evidence="4 5">
    <name type="scientific">Labeo rohita</name>
    <name type="common">Indian major carp</name>
    <name type="synonym">Cyprinus rohita</name>
    <dbReference type="NCBI Taxonomy" id="84645"/>
    <lineage>
        <taxon>Eukaryota</taxon>
        <taxon>Metazoa</taxon>
        <taxon>Chordata</taxon>
        <taxon>Craniata</taxon>
        <taxon>Vertebrata</taxon>
        <taxon>Euteleostomi</taxon>
        <taxon>Actinopterygii</taxon>
        <taxon>Neopterygii</taxon>
        <taxon>Teleostei</taxon>
        <taxon>Ostariophysi</taxon>
        <taxon>Cypriniformes</taxon>
        <taxon>Cyprinidae</taxon>
        <taxon>Labeoninae</taxon>
        <taxon>Labeonini</taxon>
        <taxon>Labeo</taxon>
    </lineage>
</organism>
<keyword evidence="2" id="KW-0732">Signal</keyword>
<evidence type="ECO:0000256" key="1">
    <source>
        <dbReference type="ARBA" id="ARBA00023157"/>
    </source>
</evidence>
<keyword evidence="4" id="KW-0482">Metalloprotease</keyword>
<dbReference type="InterPro" id="IPR002870">
    <property type="entry name" value="Peptidase_M12B_N"/>
</dbReference>
<name>A0ABQ8LD97_LABRO</name>
<keyword evidence="4" id="KW-0645">Protease</keyword>
<evidence type="ECO:0000313" key="4">
    <source>
        <dbReference type="EMBL" id="KAI2648667.1"/>
    </source>
</evidence>
<dbReference type="EMBL" id="JACTAM010000025">
    <property type="protein sequence ID" value="KAI2648667.1"/>
    <property type="molecule type" value="Genomic_DNA"/>
</dbReference>
<feature type="domain" description="Peptidase M12B propeptide" evidence="3">
    <location>
        <begin position="42"/>
        <end position="131"/>
    </location>
</feature>
<keyword evidence="5" id="KW-1185">Reference proteome</keyword>
<proteinExistence type="predicted"/>
<comment type="caution">
    <text evidence="4">The sequence shown here is derived from an EMBL/GenBank/DDBJ whole genome shotgun (WGS) entry which is preliminary data.</text>
</comment>
<feature type="signal peptide" evidence="2">
    <location>
        <begin position="1"/>
        <end position="24"/>
    </location>
</feature>
<reference evidence="4 5" key="1">
    <citation type="submission" date="2022-01" db="EMBL/GenBank/DDBJ databases">
        <title>A high-quality chromosome-level genome assembly of rohu carp, Labeo rohita.</title>
        <authorList>
            <person name="Arick M.A. II"/>
            <person name="Hsu C.-Y."/>
            <person name="Magbanua Z."/>
            <person name="Pechanova O."/>
            <person name="Grover C."/>
            <person name="Miller E."/>
            <person name="Thrash A."/>
            <person name="Ezzel L."/>
            <person name="Alam S."/>
            <person name="Benzie J."/>
            <person name="Hamilton M."/>
            <person name="Karsi A."/>
            <person name="Lawrence M.L."/>
            <person name="Peterson D.G."/>
        </authorList>
    </citation>
    <scope>NUCLEOTIDE SEQUENCE [LARGE SCALE GENOMIC DNA]</scope>
    <source>
        <strain evidence="5">BAU-BD-2019</strain>
        <tissue evidence="4">Blood</tissue>
    </source>
</reference>
<sequence length="238" mass="26878">MRGPALRLLGLVWHLSALLRTAHTYKLHHKQESFIRQLSAYEIITPVRLNDFGESFPHRLHYRRRRRSADTEVSGSRAHYRIEAFGQAFHLNLTADSGFIAPSYTVLHLGEEDKRGDAADLRHCFFRGHVNARREHHAVFSLCTGLSFKYSLFAQLPNGFNPPVALRSCLSSSGEAAFCCAVVEDVNELSQVEVIIKSFVTSQSSEDDRSPQTCCVLSEGTRRKQPEEGALIFSRTLF</sequence>
<dbReference type="GO" id="GO:0008237">
    <property type="term" value="F:metallopeptidase activity"/>
    <property type="evidence" value="ECO:0007669"/>
    <property type="project" value="UniProtKB-KW"/>
</dbReference>